<accession>A0A8H6J3B2</accession>
<dbReference type="AlphaFoldDB" id="A0A8H6J3B2"/>
<feature type="compositionally biased region" description="Basic and acidic residues" evidence="1">
    <location>
        <begin position="749"/>
        <end position="761"/>
    </location>
</feature>
<evidence type="ECO:0000256" key="1">
    <source>
        <dbReference type="SAM" id="MobiDB-lite"/>
    </source>
</evidence>
<feature type="region of interest" description="Disordered" evidence="1">
    <location>
        <begin position="1129"/>
        <end position="1154"/>
    </location>
</feature>
<feature type="compositionally biased region" description="Basic and acidic residues" evidence="1">
    <location>
        <begin position="776"/>
        <end position="788"/>
    </location>
</feature>
<feature type="compositionally biased region" description="Polar residues" evidence="1">
    <location>
        <begin position="122"/>
        <end position="134"/>
    </location>
</feature>
<feature type="compositionally biased region" description="Pro residues" evidence="1">
    <location>
        <begin position="963"/>
        <end position="979"/>
    </location>
</feature>
<protein>
    <submittedName>
        <fullName evidence="2">Uncharacterized protein</fullName>
    </submittedName>
</protein>
<feature type="region of interest" description="Disordered" evidence="1">
    <location>
        <begin position="648"/>
        <end position="1108"/>
    </location>
</feature>
<feature type="compositionally biased region" description="Low complexity" evidence="1">
    <location>
        <begin position="1039"/>
        <end position="1054"/>
    </location>
</feature>
<feature type="region of interest" description="Disordered" evidence="1">
    <location>
        <begin position="313"/>
        <end position="343"/>
    </location>
</feature>
<comment type="caution">
    <text evidence="2">The sequence shown here is derived from an EMBL/GenBank/DDBJ whole genome shotgun (WGS) entry which is preliminary data.</text>
</comment>
<feature type="compositionally biased region" description="Low complexity" evidence="1">
    <location>
        <begin position="654"/>
        <end position="663"/>
    </location>
</feature>
<name>A0A8H6J3B2_9PEZI</name>
<feature type="compositionally biased region" description="Polar residues" evidence="1">
    <location>
        <begin position="764"/>
        <end position="775"/>
    </location>
</feature>
<feature type="compositionally biased region" description="Basic and acidic residues" evidence="1">
    <location>
        <begin position="320"/>
        <end position="336"/>
    </location>
</feature>
<organism evidence="2 3">
    <name type="scientific">Colletotrichum sojae</name>
    <dbReference type="NCBI Taxonomy" id="2175907"/>
    <lineage>
        <taxon>Eukaryota</taxon>
        <taxon>Fungi</taxon>
        <taxon>Dikarya</taxon>
        <taxon>Ascomycota</taxon>
        <taxon>Pezizomycotina</taxon>
        <taxon>Sordariomycetes</taxon>
        <taxon>Hypocreomycetidae</taxon>
        <taxon>Glomerellales</taxon>
        <taxon>Glomerellaceae</taxon>
        <taxon>Colletotrichum</taxon>
        <taxon>Colletotrichum orchidearum species complex</taxon>
    </lineage>
</organism>
<evidence type="ECO:0000313" key="3">
    <source>
        <dbReference type="Proteomes" id="UP000652219"/>
    </source>
</evidence>
<feature type="compositionally biased region" description="Basic and acidic residues" evidence="1">
    <location>
        <begin position="852"/>
        <end position="867"/>
    </location>
</feature>
<feature type="region of interest" description="Disordered" evidence="1">
    <location>
        <begin position="113"/>
        <end position="263"/>
    </location>
</feature>
<dbReference type="EMBL" id="WIGN01000175">
    <property type="protein sequence ID" value="KAF6805719.1"/>
    <property type="molecule type" value="Genomic_DNA"/>
</dbReference>
<keyword evidence="3" id="KW-1185">Reference proteome</keyword>
<sequence>MAQGPPPNLEQERDRWFAELAAYKQRFEAERESHKSRLSHEQQSACRDLEEQARFIESQRLSPVLHDIFLRYQAEIRKRRLDECKTTYDRAVEAINDREKEVFQQHHMKFPLPANLSGRKMTPSNPTIPATNGAQIPAAHAHPGQTISSLPRPSNSVPNNMSSASMPSQHGQQHNQQHNQQHSQQQQWSGYGQPASRHSSPHMTASMYQPNRGLSKPAEPMPPRTLPSNGQRSHYLGNGMPNMSSASPTHGQPNGSPHIMHHAADPSRGRVAIPHLSTSQLSRKHVYLDQGPELERQRQAAEAALIMERQRMQLKRKSDHHGMHPYHDAESKRSRTDTPQSQAPRTIKFEEIYQNGEAEFKHTIVKFEDIFYILKCDEHGVHFKQNALAAAAKHLHGASHGHLRKEHRLAVQKLGFHVVDCTDELQAQNNAVVAKAFEEGYKPLNQLHGPKSGGKRHSGGDVPRVLPSLTTQPILAMAPESKDASSIIKEPQAGELYQARWSRSNKLYVVMALGWTDLTMCGWGEKFCDLALYKEKSRPQCFVYNSEGIAGWAEGYRDGEPRVLHREVPVMWFETNGKNRLGWVNVQLLKPFLLDDPDRSTNPDDTANQARLMYALNRGFSSFEAMMAWKKGGPGPDVQEPVVAAKEAAQLPPSAASDSQTSSQEDDDMYDFGDNPPKLDDSADEDYVEGNGRKHNVNSDEDEDMADDEPSTPPQPRRRNTQDGRPNSRMGSGEAQSRSSAVAGTRASAKKDTAWVDKEDVTMSEATQMTPSKSRATAEDGDSPKDDASDSSSLPQIALGTPRSPEDTRMENAGPRPEQSGAPNGDESWPVSNGSNSHERPRAAAGNAAEAAGDKREPQARERDGGSRVENLSRPANAGNNQQGERSNASKSPSVEKETPRVSPKLQLSNLLNDSGLEKAKESAAVPRSQDAPTEATKSAETRRPLPSQAGQHSSILPSLRHPLPPKPTGYNQPRPPSSQGPLPGLPNGIRRPSSSSQMGTGAGSGAGGTTNGTQGPSQTERATEKPVVPKDLSIEVMPSPKAPAAGSPATAPSDKGNAGTEGPRSASAEGASHRSDPRMSIMNALGEQTRTTHGASNGASSGNVTPRVISLSMDDRWRAVRTSESPIMSPAMIRPPVNRSAASSPVPGLKRDPEGLSIDVASFSEGNKSWSQPGKFLHFHIEDEARGVARSKQADGIEATIDAQRVKAAQLDKRTFTVRLVLEADDGKPVEQRFVFESNSVTGSQRGPRPQAMKFYSWVTTKNSSIEHIE</sequence>
<feature type="compositionally biased region" description="Polar residues" evidence="1">
    <location>
        <begin position="241"/>
        <end position="255"/>
    </location>
</feature>
<feature type="compositionally biased region" description="Polar residues" evidence="1">
    <location>
        <begin position="196"/>
        <end position="209"/>
    </location>
</feature>
<feature type="compositionally biased region" description="Low complexity" evidence="1">
    <location>
        <begin position="168"/>
        <end position="187"/>
    </location>
</feature>
<gene>
    <name evidence="2" type="ORF">CSOJ01_09287</name>
</gene>
<feature type="compositionally biased region" description="Acidic residues" evidence="1">
    <location>
        <begin position="699"/>
        <end position="710"/>
    </location>
</feature>
<dbReference type="Proteomes" id="UP000652219">
    <property type="component" value="Unassembled WGS sequence"/>
</dbReference>
<feature type="compositionally biased region" description="Gly residues" evidence="1">
    <location>
        <begin position="1001"/>
        <end position="1011"/>
    </location>
</feature>
<proteinExistence type="predicted"/>
<feature type="compositionally biased region" description="Polar residues" evidence="1">
    <location>
        <begin position="145"/>
        <end position="167"/>
    </location>
</feature>
<reference evidence="2 3" key="1">
    <citation type="journal article" date="2020" name="Phytopathology">
        <title>Genome Sequence Resources of Colletotrichum truncatum, C. plurivorum, C. musicola, and C. sojae: Four Species Pathogenic to Soybean (Glycine max).</title>
        <authorList>
            <person name="Rogerio F."/>
            <person name="Boufleur T.R."/>
            <person name="Ciampi-Guillardi M."/>
            <person name="Sukno S.A."/>
            <person name="Thon M.R."/>
            <person name="Massola Junior N.S."/>
            <person name="Baroncelli R."/>
        </authorList>
    </citation>
    <scope>NUCLEOTIDE SEQUENCE [LARGE SCALE GENOMIC DNA]</scope>
    <source>
        <strain evidence="2 3">LFN0009</strain>
    </source>
</reference>
<feature type="compositionally biased region" description="Polar residues" evidence="1">
    <location>
        <begin position="1087"/>
        <end position="1105"/>
    </location>
</feature>
<evidence type="ECO:0000313" key="2">
    <source>
        <dbReference type="EMBL" id="KAF6805719.1"/>
    </source>
</evidence>
<feature type="compositionally biased region" description="Polar residues" evidence="1">
    <location>
        <begin position="878"/>
        <end position="893"/>
    </location>
</feature>